<accession>A0A1B9H308</accession>
<feature type="domain" description="Peptidase A1" evidence="4">
    <location>
        <begin position="51"/>
        <end position="393"/>
    </location>
</feature>
<name>A0A1B9H308_9TREE</name>
<organism evidence="5 6">
    <name type="scientific">Kwoniella heveanensis BCC8398</name>
    <dbReference type="NCBI Taxonomy" id="1296120"/>
    <lineage>
        <taxon>Eukaryota</taxon>
        <taxon>Fungi</taxon>
        <taxon>Dikarya</taxon>
        <taxon>Basidiomycota</taxon>
        <taxon>Agaricomycotina</taxon>
        <taxon>Tremellomycetes</taxon>
        <taxon>Tremellales</taxon>
        <taxon>Cryptococcaceae</taxon>
        <taxon>Kwoniella</taxon>
    </lineage>
</organism>
<feature type="compositionally biased region" description="Basic and acidic residues" evidence="1">
    <location>
        <begin position="837"/>
        <end position="856"/>
    </location>
</feature>
<feature type="region of interest" description="Disordered" evidence="1">
    <location>
        <begin position="799"/>
        <end position="862"/>
    </location>
</feature>
<keyword evidence="3" id="KW-0732">Signal</keyword>
<dbReference type="InterPro" id="IPR021109">
    <property type="entry name" value="Peptidase_aspartic_dom_sf"/>
</dbReference>
<dbReference type="STRING" id="1296120.A0A1B9H308"/>
<dbReference type="Pfam" id="PF00026">
    <property type="entry name" value="Asp"/>
    <property type="match status" value="1"/>
</dbReference>
<dbReference type="Gene3D" id="2.40.70.10">
    <property type="entry name" value="Acid Proteases"/>
    <property type="match status" value="2"/>
</dbReference>
<evidence type="ECO:0000256" key="1">
    <source>
        <dbReference type="SAM" id="MobiDB-lite"/>
    </source>
</evidence>
<dbReference type="Proteomes" id="UP000092666">
    <property type="component" value="Unassembled WGS sequence"/>
</dbReference>
<feature type="region of interest" description="Disordered" evidence="1">
    <location>
        <begin position="526"/>
        <end position="643"/>
    </location>
</feature>
<feature type="chain" id="PRO_5008627510" description="Peptidase A1 domain-containing protein" evidence="3">
    <location>
        <begin position="26"/>
        <end position="862"/>
    </location>
</feature>
<keyword evidence="2" id="KW-0812">Transmembrane</keyword>
<dbReference type="SUPFAM" id="SSF50630">
    <property type="entry name" value="Acid proteases"/>
    <property type="match status" value="1"/>
</dbReference>
<sequence>MSSPNRCAWCLVLLLALSSLLPAQADHNTDVARLGTEFSSMPLYRSGAGTNVLRVSVGTPGVEMDLTCSTNVDYMVVAATGCEECMHDAELLSVTDSSSLTISQQDLAYTFPYPAGSSSTLSIAGRFASDLIADERGDDSTARPVVLAAAVQTDDPEARLSGSDIRLTDGTAGFWGMGIDQERKAESMLHSMITTNSDGPIEQPTSFTVGFEINNYSTSTADQAGTVHWGAVPAESYEGEFNWLRTDRAVGGSWGFDLDRMRIGGEVIDLEANYSTIDPAFDAIYVPNSIADSFFAHVDGATRDPRDTTRWNLPCDTHIDLKITIAGVQYAVASSQIVQPRDTAGRTCWSSLVAWQRGSVPDERGEVRLGTPFMAGVYSAFYYSDSEQFVGLAGKPNSVNAHNLFSRAEGRPNMQLAGILIGTLLGVLLILFIICYARNRSSFQSIWYRAIRRQQRAQMDAVIRGVTLPPPMMAMAMPIPSMAVGGMPPPVMGGSMMLMPMAGPVVPLASVGARMMPPPMAGYPPVPPPYQQPISREMPMPNPAPQGYQQPQAEQHQPLLSPTAGGGNGQHPYSLQRNQMPATVQPQAQGYYSSRLQPTSPPRSRSGFMPFPILGKSRSSDKAAQDYGNGGYGQGQGQYGPEPPVSGGSKVRFGHTAARQMKSASSAASVNEFGAMVHPGAQAHGYGGPSGRHARQEQFMREYANNNAAHQAQAQHEGSPPGYHQHLPPTGGDTHRDNVNNTYADAPEFAHAAQGYSGGYGRGGGGLPPLAEVPDGTYLSPAHASGSPGREKKRYFAWRSGSPKAGTGGGYEAVSNPGQGRRGKSWFLGGGGGGADSWKDVEKRHEVEQQHAERQRRGLGWS</sequence>
<feature type="signal peptide" evidence="3">
    <location>
        <begin position="1"/>
        <end position="25"/>
    </location>
</feature>
<evidence type="ECO:0000259" key="4">
    <source>
        <dbReference type="PROSITE" id="PS51767"/>
    </source>
</evidence>
<feature type="compositionally biased region" description="Polar residues" evidence="1">
    <location>
        <begin position="547"/>
        <end position="560"/>
    </location>
</feature>
<feature type="region of interest" description="Disordered" evidence="1">
    <location>
        <begin position="707"/>
        <end position="741"/>
    </location>
</feature>
<feature type="compositionally biased region" description="Low complexity" evidence="1">
    <location>
        <begin position="707"/>
        <end position="716"/>
    </location>
</feature>
<dbReference type="EMBL" id="KV700122">
    <property type="protein sequence ID" value="OCF37661.1"/>
    <property type="molecule type" value="Genomic_DNA"/>
</dbReference>
<feature type="transmembrane region" description="Helical" evidence="2">
    <location>
        <begin position="416"/>
        <end position="437"/>
    </location>
</feature>
<feature type="compositionally biased region" description="Polar residues" evidence="1">
    <location>
        <begin position="571"/>
        <end position="598"/>
    </location>
</feature>
<keyword evidence="2" id="KW-1133">Transmembrane helix</keyword>
<keyword evidence="2" id="KW-0472">Membrane</keyword>
<evidence type="ECO:0000313" key="6">
    <source>
        <dbReference type="Proteomes" id="UP000092666"/>
    </source>
</evidence>
<dbReference type="AlphaFoldDB" id="A0A1B9H308"/>
<dbReference type="PROSITE" id="PS51767">
    <property type="entry name" value="PEPTIDASE_A1"/>
    <property type="match status" value="1"/>
</dbReference>
<protein>
    <recommendedName>
        <fullName evidence="4">Peptidase A1 domain-containing protein</fullName>
    </recommendedName>
</protein>
<evidence type="ECO:0000256" key="2">
    <source>
        <dbReference type="SAM" id="Phobius"/>
    </source>
</evidence>
<keyword evidence="6" id="KW-1185">Reference proteome</keyword>
<reference evidence="5 6" key="1">
    <citation type="submission" date="2013-07" db="EMBL/GenBank/DDBJ databases">
        <title>The Genome Sequence of Cryptococcus heveanensis BCC8398.</title>
        <authorList>
            <consortium name="The Broad Institute Genome Sequencing Platform"/>
            <person name="Cuomo C."/>
            <person name="Litvintseva A."/>
            <person name="Chen Y."/>
            <person name="Heitman J."/>
            <person name="Sun S."/>
            <person name="Springer D."/>
            <person name="Dromer F."/>
            <person name="Young S.K."/>
            <person name="Zeng Q."/>
            <person name="Gargeya S."/>
            <person name="Fitzgerald M."/>
            <person name="Abouelleil A."/>
            <person name="Alvarado L."/>
            <person name="Berlin A.M."/>
            <person name="Chapman S.B."/>
            <person name="Dewar J."/>
            <person name="Goldberg J."/>
            <person name="Griggs A."/>
            <person name="Gujja S."/>
            <person name="Hansen M."/>
            <person name="Howarth C."/>
            <person name="Imamovic A."/>
            <person name="Larimer J."/>
            <person name="McCowan C."/>
            <person name="Murphy C."/>
            <person name="Pearson M."/>
            <person name="Priest M."/>
            <person name="Roberts A."/>
            <person name="Saif S."/>
            <person name="Shea T."/>
            <person name="Sykes S."/>
            <person name="Wortman J."/>
            <person name="Nusbaum C."/>
            <person name="Birren B."/>
        </authorList>
    </citation>
    <scope>NUCLEOTIDE SEQUENCE [LARGE SCALE GENOMIC DNA]</scope>
    <source>
        <strain evidence="5 6">BCC8398</strain>
    </source>
</reference>
<gene>
    <name evidence="5" type="ORF">I316_00788</name>
</gene>
<proteinExistence type="predicted"/>
<dbReference type="InterPro" id="IPR033121">
    <property type="entry name" value="PEPTIDASE_A1"/>
</dbReference>
<evidence type="ECO:0000256" key="3">
    <source>
        <dbReference type="SAM" id="SignalP"/>
    </source>
</evidence>
<dbReference type="OrthoDB" id="2563011at2759"/>
<evidence type="ECO:0000313" key="5">
    <source>
        <dbReference type="EMBL" id="OCF37661.1"/>
    </source>
</evidence>
<feature type="transmembrane region" description="Helical" evidence="2">
    <location>
        <begin position="461"/>
        <end position="479"/>
    </location>
</feature>
<feature type="compositionally biased region" description="Gly residues" evidence="1">
    <location>
        <begin position="628"/>
        <end position="638"/>
    </location>
</feature>
<reference evidence="6" key="2">
    <citation type="submission" date="2013-12" db="EMBL/GenBank/DDBJ databases">
        <title>Evolution of pathogenesis and genome organization in the Tremellales.</title>
        <authorList>
            <person name="Cuomo C."/>
            <person name="Litvintseva A."/>
            <person name="Heitman J."/>
            <person name="Chen Y."/>
            <person name="Sun S."/>
            <person name="Springer D."/>
            <person name="Dromer F."/>
            <person name="Young S."/>
            <person name="Zeng Q."/>
            <person name="Chapman S."/>
            <person name="Gujja S."/>
            <person name="Saif S."/>
            <person name="Birren B."/>
        </authorList>
    </citation>
    <scope>NUCLEOTIDE SEQUENCE [LARGE SCALE GENOMIC DNA]</scope>
    <source>
        <strain evidence="6">BCC8398</strain>
    </source>
</reference>